<dbReference type="FunFam" id="3.40.50.720:FF:000021">
    <property type="entry name" value="D-3-phosphoglycerate dehydrogenase"/>
    <property type="match status" value="1"/>
</dbReference>
<name>A0A6C2YQC1_9BACT</name>
<dbReference type="InterPro" id="IPR036291">
    <property type="entry name" value="NAD(P)-bd_dom_sf"/>
</dbReference>
<dbReference type="GO" id="GO:0006564">
    <property type="term" value="P:L-serine biosynthetic process"/>
    <property type="evidence" value="ECO:0007669"/>
    <property type="project" value="UniProtKB-UniRule"/>
</dbReference>
<dbReference type="InterPro" id="IPR002912">
    <property type="entry name" value="ACT_dom"/>
</dbReference>
<proteinExistence type="inferred from homology"/>
<dbReference type="UniPathway" id="UPA00135">
    <property type="reaction ID" value="UER00196"/>
</dbReference>
<keyword evidence="12" id="KW-1185">Reference proteome</keyword>
<comment type="catalytic activity">
    <reaction evidence="8 9">
        <text>(2R)-3-phosphoglycerate + NAD(+) = 3-phosphooxypyruvate + NADH + H(+)</text>
        <dbReference type="Rhea" id="RHEA:12641"/>
        <dbReference type="ChEBI" id="CHEBI:15378"/>
        <dbReference type="ChEBI" id="CHEBI:18110"/>
        <dbReference type="ChEBI" id="CHEBI:57540"/>
        <dbReference type="ChEBI" id="CHEBI:57945"/>
        <dbReference type="ChEBI" id="CHEBI:58272"/>
        <dbReference type="EC" id="1.1.1.95"/>
    </reaction>
</comment>
<dbReference type="SUPFAM" id="SSF143548">
    <property type="entry name" value="Serine metabolism enzymes domain"/>
    <property type="match status" value="1"/>
</dbReference>
<dbReference type="InterPro" id="IPR029753">
    <property type="entry name" value="D-isomer_DH_CS"/>
</dbReference>
<dbReference type="InParanoid" id="A0A6C2YQC1"/>
<dbReference type="InterPro" id="IPR045626">
    <property type="entry name" value="PGDH_ASB_dom"/>
</dbReference>
<dbReference type="EMBL" id="LR586016">
    <property type="protein sequence ID" value="VIP03594.1"/>
    <property type="molecule type" value="Genomic_DNA"/>
</dbReference>
<comment type="catalytic activity">
    <reaction evidence="7">
        <text>(R)-2-hydroxyglutarate + NAD(+) = 2-oxoglutarate + NADH + H(+)</text>
        <dbReference type="Rhea" id="RHEA:49612"/>
        <dbReference type="ChEBI" id="CHEBI:15378"/>
        <dbReference type="ChEBI" id="CHEBI:15801"/>
        <dbReference type="ChEBI" id="CHEBI:16810"/>
        <dbReference type="ChEBI" id="CHEBI:57540"/>
        <dbReference type="ChEBI" id="CHEBI:57945"/>
        <dbReference type="EC" id="1.1.1.399"/>
    </reaction>
</comment>
<dbReference type="EC" id="1.1.1.95" evidence="9"/>
<dbReference type="PROSITE" id="PS00670">
    <property type="entry name" value="D_2_HYDROXYACID_DH_2"/>
    <property type="match status" value="1"/>
</dbReference>
<dbReference type="PROSITE" id="PS51671">
    <property type="entry name" value="ACT"/>
    <property type="match status" value="1"/>
</dbReference>
<evidence type="ECO:0000313" key="11">
    <source>
        <dbReference type="EMBL" id="VIP03594.1"/>
    </source>
</evidence>
<protein>
    <recommendedName>
        <fullName evidence="4 9">D-3-phosphoglycerate dehydrogenase</fullName>
        <ecNumber evidence="9">1.1.1.95</ecNumber>
    </recommendedName>
</protein>
<dbReference type="Pfam" id="PF00389">
    <property type="entry name" value="2-Hacid_dh"/>
    <property type="match status" value="1"/>
</dbReference>
<comment type="pathway">
    <text evidence="2 9">Amino-acid biosynthesis; L-serine biosynthesis; L-serine from 3-phospho-D-glycerate: step 1/3.</text>
</comment>
<dbReference type="AlphaFoldDB" id="A0A6C2YQC1"/>
<evidence type="ECO:0000256" key="5">
    <source>
        <dbReference type="ARBA" id="ARBA00023002"/>
    </source>
</evidence>
<dbReference type="PROSITE" id="PS00065">
    <property type="entry name" value="D_2_HYDROXYACID_DH_1"/>
    <property type="match status" value="1"/>
</dbReference>
<dbReference type="Gene3D" id="3.30.70.260">
    <property type="match status" value="1"/>
</dbReference>
<dbReference type="EMBL" id="LR593887">
    <property type="protein sequence ID" value="VTS04556.1"/>
    <property type="molecule type" value="Genomic_DNA"/>
</dbReference>
<dbReference type="SUPFAM" id="SSF55021">
    <property type="entry name" value="ACT-like"/>
    <property type="match status" value="1"/>
</dbReference>
<evidence type="ECO:0000256" key="7">
    <source>
        <dbReference type="ARBA" id="ARBA00048126"/>
    </source>
</evidence>
<dbReference type="GO" id="GO:0004617">
    <property type="term" value="F:phosphoglycerate dehydrogenase activity"/>
    <property type="evidence" value="ECO:0007669"/>
    <property type="project" value="UniProtKB-UniRule"/>
</dbReference>
<evidence type="ECO:0000256" key="8">
    <source>
        <dbReference type="ARBA" id="ARBA00048731"/>
    </source>
</evidence>
<evidence type="ECO:0000256" key="1">
    <source>
        <dbReference type="ARBA" id="ARBA00003800"/>
    </source>
</evidence>
<dbReference type="PANTHER" id="PTHR42938">
    <property type="entry name" value="FORMATE DEHYDROGENASE 1"/>
    <property type="match status" value="1"/>
</dbReference>
<dbReference type="InterPro" id="IPR029009">
    <property type="entry name" value="ASB_dom_sf"/>
</dbReference>
<dbReference type="InterPro" id="IPR029752">
    <property type="entry name" value="D-isomer_DH_CS1"/>
</dbReference>
<keyword evidence="6 9" id="KW-0520">NAD</keyword>
<evidence type="ECO:0000256" key="6">
    <source>
        <dbReference type="ARBA" id="ARBA00023027"/>
    </source>
</evidence>
<dbReference type="Gene3D" id="3.30.1330.90">
    <property type="entry name" value="D-3-phosphoglycerate dehydrogenase, domain 3"/>
    <property type="match status" value="1"/>
</dbReference>
<evidence type="ECO:0000256" key="4">
    <source>
        <dbReference type="ARBA" id="ARBA00021582"/>
    </source>
</evidence>
<dbReference type="CDD" id="cd04902">
    <property type="entry name" value="ACT_3PGDH-xct"/>
    <property type="match status" value="1"/>
</dbReference>
<evidence type="ECO:0000256" key="2">
    <source>
        <dbReference type="ARBA" id="ARBA00005216"/>
    </source>
</evidence>
<evidence type="ECO:0000256" key="9">
    <source>
        <dbReference type="RuleBase" id="RU363003"/>
    </source>
</evidence>
<dbReference type="Pfam" id="PF19304">
    <property type="entry name" value="PGDH_inter"/>
    <property type="match status" value="1"/>
</dbReference>
<dbReference type="CDD" id="cd12173">
    <property type="entry name" value="PGDH_4"/>
    <property type="match status" value="1"/>
</dbReference>
<dbReference type="SUPFAM" id="SSF51735">
    <property type="entry name" value="NAD(P)-binding Rossmann-fold domains"/>
    <property type="match status" value="1"/>
</dbReference>
<dbReference type="SUPFAM" id="SSF52283">
    <property type="entry name" value="Formate/glycerate dehydrogenase catalytic domain-like"/>
    <property type="match status" value="1"/>
</dbReference>
<dbReference type="FunFam" id="3.30.1330.90:FF:000003">
    <property type="entry name" value="D-3-phosphoglycerate dehydrogenase"/>
    <property type="match status" value="1"/>
</dbReference>
<dbReference type="InterPro" id="IPR006140">
    <property type="entry name" value="D-isomer_DH_NAD-bd"/>
</dbReference>
<evidence type="ECO:0000259" key="10">
    <source>
        <dbReference type="PROSITE" id="PS51671"/>
    </source>
</evidence>
<evidence type="ECO:0000313" key="12">
    <source>
        <dbReference type="Proteomes" id="UP000464378"/>
    </source>
</evidence>
<dbReference type="FunFam" id="3.30.70.260:FF:000008">
    <property type="entry name" value="D-3-phosphoglycerate dehydrogenase, chloroplastic"/>
    <property type="match status" value="1"/>
</dbReference>
<dbReference type="FunCoup" id="A0A6C2YQC1">
    <property type="interactions" value="442"/>
</dbReference>
<dbReference type="InterPro" id="IPR006139">
    <property type="entry name" value="D-isomer_2_OHA_DH_cat_dom"/>
</dbReference>
<dbReference type="Pfam" id="PF01842">
    <property type="entry name" value="ACT"/>
    <property type="match status" value="1"/>
</dbReference>
<comment type="similarity">
    <text evidence="3 9">Belongs to the D-isomer specific 2-hydroxyacid dehydrogenase family.</text>
</comment>
<dbReference type="InterPro" id="IPR006236">
    <property type="entry name" value="PGDH"/>
</dbReference>
<sequence length="541" mass="58105">MPRVLIADKLDPNGVKMLEAAGIEIDNRQKLKGDDLIQALQAADGVIVRSDTKITADLLESPGKLRAIVRAGVGVDTIDVSAATRKGIVVMNTPGGNTISAAEHTIALMMSLSRLIPAADASMKAGKWERGKFLGTQVAGKTIGVIGLGRIGLEVARRAIGLDMKVVGFDPLLTPERAAEQGIESVPTIHQMLPRCDFLSIHIPLNDQTRNLISARELAMMPKTARLLNVARGGIIDEVALSEALKNGVVAGAALDVFEVEPIPTDSPLLKAPNVVLTPHLGASTYEAQDAVAREAAQLLINFLTKGEVQFAVNMAAVDRTEMDELRQYVDLARRLGMLHSQMATSPIQHASILYRGDLARNKGTRLLTAAFTAGLLESGLAESVNIVNAELFARERGIQISESRNPKAGDFNNLMQVDVTTSDGKTLTVSGTLFGNQYLRLVQIGQFRMDSFLEGTMMLFTHRDIPGLIGYIGTIFGSYGVNIAQMTVGRSQPGGEAIAAVNLDSQPPEEAIREVRNHAAISHIQIVRLPEAGVMPHWFG</sequence>
<keyword evidence="9" id="KW-0718">Serine biosynthesis</keyword>
<keyword evidence="5 9" id="KW-0560">Oxidoreductase</keyword>
<feature type="domain" description="ACT" evidence="10">
    <location>
        <begin position="458"/>
        <end position="530"/>
    </location>
</feature>
<evidence type="ECO:0000256" key="3">
    <source>
        <dbReference type="ARBA" id="ARBA00005854"/>
    </source>
</evidence>
<organism evidence="11">
    <name type="scientific">Tuwongella immobilis</name>
    <dbReference type="NCBI Taxonomy" id="692036"/>
    <lineage>
        <taxon>Bacteria</taxon>
        <taxon>Pseudomonadati</taxon>
        <taxon>Planctomycetota</taxon>
        <taxon>Planctomycetia</taxon>
        <taxon>Gemmatales</taxon>
        <taxon>Gemmataceae</taxon>
        <taxon>Tuwongella</taxon>
    </lineage>
</organism>
<dbReference type="Gene3D" id="3.40.50.720">
    <property type="entry name" value="NAD(P)-binding Rossmann-like Domain"/>
    <property type="match status" value="2"/>
</dbReference>
<dbReference type="RefSeq" id="WP_162658757.1">
    <property type="nucleotide sequence ID" value="NZ_LR593887.1"/>
</dbReference>
<dbReference type="GO" id="GO:0051287">
    <property type="term" value="F:NAD binding"/>
    <property type="evidence" value="ECO:0007669"/>
    <property type="project" value="UniProtKB-UniRule"/>
</dbReference>
<dbReference type="Proteomes" id="UP000464378">
    <property type="component" value="Chromosome"/>
</dbReference>
<dbReference type="PROSITE" id="PS00671">
    <property type="entry name" value="D_2_HYDROXYACID_DH_3"/>
    <property type="match status" value="1"/>
</dbReference>
<dbReference type="PANTHER" id="PTHR42938:SF47">
    <property type="entry name" value="HYDROXYPYRUVATE REDUCTASE"/>
    <property type="match status" value="1"/>
</dbReference>
<accession>A0A6C2YQC1</accession>
<comment type="function">
    <text evidence="1">Catalyzes the reversible oxidation of 3-phospho-D-glycerate to 3-phosphonooxypyruvate, the first step of the phosphorylated L-serine biosynthesis pathway. Also catalyzes the reversible oxidation of 2-hydroxyglutarate to 2-oxoglutarate.</text>
</comment>
<dbReference type="NCBIfam" id="TIGR01327">
    <property type="entry name" value="PGDH"/>
    <property type="match status" value="1"/>
</dbReference>
<keyword evidence="9" id="KW-0028">Amino-acid biosynthesis</keyword>
<dbReference type="Pfam" id="PF02826">
    <property type="entry name" value="2-Hacid_dh_C"/>
    <property type="match status" value="1"/>
</dbReference>
<dbReference type="KEGG" id="tim:GMBLW1_03660"/>
<gene>
    <name evidence="11" type="ORF">GMBLW1_03660</name>
</gene>
<dbReference type="InterPro" id="IPR045865">
    <property type="entry name" value="ACT-like_dom_sf"/>
</dbReference>
<reference evidence="11" key="1">
    <citation type="submission" date="2019-04" db="EMBL/GenBank/DDBJ databases">
        <authorList>
            <consortium name="Science for Life Laboratories"/>
        </authorList>
    </citation>
    <scope>NUCLEOTIDE SEQUENCE</scope>
    <source>
        <strain evidence="11">MBLW1</strain>
    </source>
</reference>